<dbReference type="GO" id="GO:0016779">
    <property type="term" value="F:nucleotidyltransferase activity"/>
    <property type="evidence" value="ECO:0007669"/>
    <property type="project" value="UniProtKB-ARBA"/>
</dbReference>
<dbReference type="SUPFAM" id="SSF50685">
    <property type="entry name" value="Barwin-like endoglucanases"/>
    <property type="match status" value="1"/>
</dbReference>
<dbReference type="GO" id="GO:0031123">
    <property type="term" value="P:RNA 3'-end processing"/>
    <property type="evidence" value="ECO:0007669"/>
    <property type="project" value="TreeGrafter"/>
</dbReference>
<proteinExistence type="inferred from homology"/>
<comment type="similarity">
    <text evidence="2">Belongs to the cerato-platanin family.</text>
</comment>
<comment type="subcellular location">
    <subcellularLocation>
        <location evidence="1">Secreted</location>
    </subcellularLocation>
</comment>
<keyword evidence="6" id="KW-1185">Reference proteome</keyword>
<dbReference type="InterPro" id="IPR036908">
    <property type="entry name" value="RlpA-like_sf"/>
</dbReference>
<dbReference type="AlphaFoldDB" id="A0A9P7GIM6"/>
<gene>
    <name evidence="5" type="ORF">H0H81_011222</name>
</gene>
<sequence>MAHRYHCRLDRQSINGASTWNTEQTSSPKHPYVYPHRLLVKADFRLKGIKFGLSMPGREILLLHELLKGAFEKECDKALLTVMWTWMQSLHFYKFSPAAISIMIAAYLRAHPSTGISLEDKLKHCFRYGVSFSDSDLDLVVLDPERVSGFEVKECITLPSPSIYYLRRLRRALEKAGFTKIESVARAAVPIVKFKDPRTGLECDLNVNERLGLVNSDLLKTYCDISPLLRPMLFKIKEWAKPLGLNRPSSPPGEPASFSSYALALMTIAFLQSRELLPNLQANLPPLDPAVPGSAVWTRRGEKCDVRYHHNVNNWQPKTDPLLEEVMTDWFSYWHRGFNYAEQEISIRDGGLRTKLSPKESSEPGWMPNGINVFDPFIVSKCPLRLSTLDTMKSTAIFTSLALLPAALAVTLSYDSTYDNSGGSLATVACSDGPNGLLTAGYTTFGSLPSFPYIGGAAAVSGWNSPNCGTCWQLTYTNSKGAVTSINVLAVDHTNAGFNIALSAMNQLTGGQAVQLGRIDVTATQVASSVCGL</sequence>
<name>A0A9P7GIM6_9AGAR</name>
<dbReference type="CDD" id="cd22778">
    <property type="entry name" value="DPBB_CEPL-like"/>
    <property type="match status" value="1"/>
</dbReference>
<dbReference type="InterPro" id="IPR010829">
    <property type="entry name" value="Cerato-platanin"/>
</dbReference>
<dbReference type="GO" id="GO:0005576">
    <property type="term" value="C:extracellular region"/>
    <property type="evidence" value="ECO:0007669"/>
    <property type="project" value="UniProtKB-SubCell"/>
</dbReference>
<reference evidence="5" key="2">
    <citation type="submission" date="2021-10" db="EMBL/GenBank/DDBJ databases">
        <title>Phylogenomics reveals ancestral predisposition of the termite-cultivated fungus Termitomyces towards a domesticated lifestyle.</title>
        <authorList>
            <person name="Auxier B."/>
            <person name="Grum-Grzhimaylo A."/>
            <person name="Cardenas M.E."/>
            <person name="Lodge J.D."/>
            <person name="Laessoe T."/>
            <person name="Pedersen O."/>
            <person name="Smith M.E."/>
            <person name="Kuyper T.W."/>
            <person name="Franco-Molano E.A."/>
            <person name="Baroni T.J."/>
            <person name="Aanen D.K."/>
        </authorList>
    </citation>
    <scope>NUCLEOTIDE SEQUENCE</scope>
    <source>
        <strain evidence="5">D49</strain>
    </source>
</reference>
<evidence type="ECO:0000259" key="4">
    <source>
        <dbReference type="Pfam" id="PF22600"/>
    </source>
</evidence>
<dbReference type="InterPro" id="IPR043519">
    <property type="entry name" value="NT_sf"/>
</dbReference>
<organism evidence="5 6">
    <name type="scientific">Sphagnurus paluster</name>
    <dbReference type="NCBI Taxonomy" id="117069"/>
    <lineage>
        <taxon>Eukaryota</taxon>
        <taxon>Fungi</taxon>
        <taxon>Dikarya</taxon>
        <taxon>Basidiomycota</taxon>
        <taxon>Agaricomycotina</taxon>
        <taxon>Agaricomycetes</taxon>
        <taxon>Agaricomycetidae</taxon>
        <taxon>Agaricales</taxon>
        <taxon>Tricholomatineae</taxon>
        <taxon>Lyophyllaceae</taxon>
        <taxon>Sphagnurus</taxon>
    </lineage>
</organism>
<evidence type="ECO:0000256" key="2">
    <source>
        <dbReference type="ARBA" id="ARBA00010421"/>
    </source>
</evidence>
<dbReference type="Proteomes" id="UP000717328">
    <property type="component" value="Unassembled WGS sequence"/>
</dbReference>
<dbReference type="Pfam" id="PF07249">
    <property type="entry name" value="Cerato-platanin"/>
    <property type="match status" value="1"/>
</dbReference>
<keyword evidence="3" id="KW-0964">Secreted</keyword>
<dbReference type="GO" id="GO:0010605">
    <property type="term" value="P:negative regulation of macromolecule metabolic process"/>
    <property type="evidence" value="ECO:0007669"/>
    <property type="project" value="UniProtKB-ARBA"/>
</dbReference>
<dbReference type="PANTHER" id="PTHR12271:SF40">
    <property type="entry name" value="POLY(A) RNA POLYMERASE GLD2"/>
    <property type="match status" value="1"/>
</dbReference>
<evidence type="ECO:0000313" key="6">
    <source>
        <dbReference type="Proteomes" id="UP000717328"/>
    </source>
</evidence>
<feature type="domain" description="Poly(A) RNA polymerase mitochondrial-like central palm" evidence="4">
    <location>
        <begin position="129"/>
        <end position="223"/>
    </location>
</feature>
<dbReference type="OrthoDB" id="4898945at2759"/>
<dbReference type="Gene3D" id="3.30.460.10">
    <property type="entry name" value="Beta Polymerase, domain 2"/>
    <property type="match status" value="1"/>
</dbReference>
<dbReference type="Gene3D" id="2.40.40.10">
    <property type="entry name" value="RlpA-like domain"/>
    <property type="match status" value="1"/>
</dbReference>
<dbReference type="SUPFAM" id="SSF81631">
    <property type="entry name" value="PAP/OAS1 substrate-binding domain"/>
    <property type="match status" value="1"/>
</dbReference>
<dbReference type="SUPFAM" id="SSF81301">
    <property type="entry name" value="Nucleotidyltransferase"/>
    <property type="match status" value="1"/>
</dbReference>
<dbReference type="Pfam" id="PF22600">
    <property type="entry name" value="MTPAP-like_central"/>
    <property type="match status" value="1"/>
</dbReference>
<dbReference type="Gene3D" id="1.10.1410.10">
    <property type="match status" value="1"/>
</dbReference>
<reference evidence="5" key="1">
    <citation type="submission" date="2021-02" db="EMBL/GenBank/DDBJ databases">
        <authorList>
            <person name="Nieuwenhuis M."/>
            <person name="Van De Peppel L.J.J."/>
        </authorList>
    </citation>
    <scope>NUCLEOTIDE SEQUENCE</scope>
    <source>
        <strain evidence="5">D49</strain>
    </source>
</reference>
<comment type="caution">
    <text evidence="5">The sequence shown here is derived from an EMBL/GenBank/DDBJ whole genome shotgun (WGS) entry which is preliminary data.</text>
</comment>
<evidence type="ECO:0000313" key="5">
    <source>
        <dbReference type="EMBL" id="KAG5650738.1"/>
    </source>
</evidence>
<dbReference type="InterPro" id="IPR054708">
    <property type="entry name" value="MTPAP-like_central"/>
</dbReference>
<dbReference type="PANTHER" id="PTHR12271">
    <property type="entry name" value="POLY A POLYMERASE CID PAP -RELATED"/>
    <property type="match status" value="1"/>
</dbReference>
<dbReference type="EMBL" id="JABCKI010000375">
    <property type="protein sequence ID" value="KAG5650738.1"/>
    <property type="molecule type" value="Genomic_DNA"/>
</dbReference>
<protein>
    <recommendedName>
        <fullName evidence="4">Poly(A) RNA polymerase mitochondrial-like central palm domain-containing protein</fullName>
    </recommendedName>
</protein>
<accession>A0A9P7GIM6</accession>
<evidence type="ECO:0000256" key="3">
    <source>
        <dbReference type="ARBA" id="ARBA00022525"/>
    </source>
</evidence>
<evidence type="ECO:0000256" key="1">
    <source>
        <dbReference type="ARBA" id="ARBA00004613"/>
    </source>
</evidence>
<dbReference type="CDD" id="cd05402">
    <property type="entry name" value="NT_PAP_TUTase"/>
    <property type="match status" value="1"/>
</dbReference>